<evidence type="ECO:0000313" key="2">
    <source>
        <dbReference type="EMBL" id="KAL0202250.1"/>
    </source>
</evidence>
<feature type="transmembrane region" description="Helical" evidence="1">
    <location>
        <begin position="71"/>
        <end position="90"/>
    </location>
</feature>
<protein>
    <submittedName>
        <fullName evidence="2">Uncharacterized protein</fullName>
    </submittedName>
</protein>
<gene>
    <name evidence="2" type="ORF">M9458_000268</name>
</gene>
<organism evidence="2 3">
    <name type="scientific">Cirrhinus mrigala</name>
    <name type="common">Mrigala</name>
    <dbReference type="NCBI Taxonomy" id="683832"/>
    <lineage>
        <taxon>Eukaryota</taxon>
        <taxon>Metazoa</taxon>
        <taxon>Chordata</taxon>
        <taxon>Craniata</taxon>
        <taxon>Vertebrata</taxon>
        <taxon>Euteleostomi</taxon>
        <taxon>Actinopterygii</taxon>
        <taxon>Neopterygii</taxon>
        <taxon>Teleostei</taxon>
        <taxon>Ostariophysi</taxon>
        <taxon>Cypriniformes</taxon>
        <taxon>Cyprinidae</taxon>
        <taxon>Labeoninae</taxon>
        <taxon>Labeonini</taxon>
        <taxon>Cirrhinus</taxon>
    </lineage>
</organism>
<keyword evidence="1" id="KW-0812">Transmembrane</keyword>
<proteinExistence type="predicted"/>
<dbReference type="EMBL" id="JAMKFB020000001">
    <property type="protein sequence ID" value="KAL0202250.1"/>
    <property type="molecule type" value="Genomic_DNA"/>
</dbReference>
<feature type="non-terminal residue" evidence="2">
    <location>
        <position position="1"/>
    </location>
</feature>
<feature type="transmembrane region" description="Helical" evidence="1">
    <location>
        <begin position="36"/>
        <end position="59"/>
    </location>
</feature>
<dbReference type="AlphaFoldDB" id="A0ABD0RYA9"/>
<feature type="non-terminal residue" evidence="2">
    <location>
        <position position="116"/>
    </location>
</feature>
<evidence type="ECO:0000313" key="3">
    <source>
        <dbReference type="Proteomes" id="UP001529510"/>
    </source>
</evidence>
<sequence length="116" mass="14040">DWPGWRQWAEFLLMYFLLPYQLLAAFAWQWMSVHYWTAGIIIAHAMLLTVLDVCFYWTLWKRGQMRTLPKLFWLQMFAVLFQTSVFVLPWLLVPLFIINIEIYVQLYVCPFITALL</sequence>
<dbReference type="Proteomes" id="UP001529510">
    <property type="component" value="Unassembled WGS sequence"/>
</dbReference>
<comment type="caution">
    <text evidence="2">The sequence shown here is derived from an EMBL/GenBank/DDBJ whole genome shotgun (WGS) entry which is preliminary data.</text>
</comment>
<feature type="transmembrane region" description="Helical" evidence="1">
    <location>
        <begin position="12"/>
        <end position="30"/>
    </location>
</feature>
<accession>A0ABD0RYA9</accession>
<name>A0ABD0RYA9_CIRMR</name>
<keyword evidence="1" id="KW-0472">Membrane</keyword>
<keyword evidence="1" id="KW-1133">Transmembrane helix</keyword>
<evidence type="ECO:0000256" key="1">
    <source>
        <dbReference type="SAM" id="Phobius"/>
    </source>
</evidence>
<keyword evidence="3" id="KW-1185">Reference proteome</keyword>
<reference evidence="2 3" key="1">
    <citation type="submission" date="2024-05" db="EMBL/GenBank/DDBJ databases">
        <title>Genome sequencing and assembly of Indian major carp, Cirrhinus mrigala (Hamilton, 1822).</title>
        <authorList>
            <person name="Mohindra V."/>
            <person name="Chowdhury L.M."/>
            <person name="Lal K."/>
            <person name="Jena J.K."/>
        </authorList>
    </citation>
    <scope>NUCLEOTIDE SEQUENCE [LARGE SCALE GENOMIC DNA]</scope>
    <source>
        <strain evidence="2">CM1030</strain>
        <tissue evidence="2">Blood</tissue>
    </source>
</reference>